<evidence type="ECO:0000256" key="5">
    <source>
        <dbReference type="ARBA" id="ARBA00022679"/>
    </source>
</evidence>
<name>A0A5E4SDU9_9BURK</name>
<dbReference type="GO" id="GO:0008955">
    <property type="term" value="F:peptidoglycan glycosyltransferase activity"/>
    <property type="evidence" value="ECO:0007669"/>
    <property type="project" value="UniProtKB-EC"/>
</dbReference>
<keyword evidence="6" id="KW-0511">Multifunctional enzyme</keyword>
<keyword evidence="5 10" id="KW-0808">Transferase</keyword>
<comment type="catalytic activity">
    <reaction evidence="8">
        <text>[GlcNAc-(1-&gt;4)-Mur2Ac(oyl-L-Ala-gamma-D-Glu-L-Lys-D-Ala-D-Ala)](n)-di-trans,octa-cis-undecaprenyl diphosphate + beta-D-GlcNAc-(1-&gt;4)-Mur2Ac(oyl-L-Ala-gamma-D-Glu-L-Lys-D-Ala-D-Ala)-di-trans,octa-cis-undecaprenyl diphosphate = [GlcNAc-(1-&gt;4)-Mur2Ac(oyl-L-Ala-gamma-D-Glu-L-Lys-D-Ala-D-Ala)](n+1)-di-trans,octa-cis-undecaprenyl diphosphate + di-trans,octa-cis-undecaprenyl diphosphate + H(+)</text>
        <dbReference type="Rhea" id="RHEA:23708"/>
        <dbReference type="Rhea" id="RHEA-COMP:9602"/>
        <dbReference type="Rhea" id="RHEA-COMP:9603"/>
        <dbReference type="ChEBI" id="CHEBI:15378"/>
        <dbReference type="ChEBI" id="CHEBI:58405"/>
        <dbReference type="ChEBI" id="CHEBI:60033"/>
        <dbReference type="ChEBI" id="CHEBI:78435"/>
        <dbReference type="EC" id="2.4.99.28"/>
    </reaction>
</comment>
<evidence type="ECO:0000256" key="3">
    <source>
        <dbReference type="ARBA" id="ARBA00022670"/>
    </source>
</evidence>
<protein>
    <recommendedName>
        <fullName evidence="7">peptidoglycan glycosyltransferase</fullName>
        <ecNumber evidence="7">2.4.99.28</ecNumber>
    </recommendedName>
</protein>
<keyword evidence="3" id="KW-0378">Hydrolase</keyword>
<keyword evidence="2" id="KW-0121">Carboxypeptidase</keyword>
<dbReference type="PANTHER" id="PTHR32282:SF24">
    <property type="entry name" value="GLYCOSYL TRANSFERASE FAMILY 51 DOMAIN-CONTAINING PROTEIN"/>
    <property type="match status" value="1"/>
</dbReference>
<evidence type="ECO:0000259" key="9">
    <source>
        <dbReference type="Pfam" id="PF00912"/>
    </source>
</evidence>
<evidence type="ECO:0000313" key="11">
    <source>
        <dbReference type="Proteomes" id="UP000414233"/>
    </source>
</evidence>
<organism evidence="10 11">
    <name type="scientific">Pandoraea terrae</name>
    <dbReference type="NCBI Taxonomy" id="1537710"/>
    <lineage>
        <taxon>Bacteria</taxon>
        <taxon>Pseudomonadati</taxon>
        <taxon>Pseudomonadota</taxon>
        <taxon>Betaproteobacteria</taxon>
        <taxon>Burkholderiales</taxon>
        <taxon>Burkholderiaceae</taxon>
        <taxon>Pandoraea</taxon>
    </lineage>
</organism>
<dbReference type="Gene3D" id="3.40.710.10">
    <property type="entry name" value="DD-peptidase/beta-lactamase superfamily"/>
    <property type="match status" value="1"/>
</dbReference>
<dbReference type="Gene3D" id="1.10.3810.10">
    <property type="entry name" value="Biosynthetic peptidoglycan transglycosylase-like"/>
    <property type="match status" value="1"/>
</dbReference>
<evidence type="ECO:0000256" key="8">
    <source>
        <dbReference type="ARBA" id="ARBA00049902"/>
    </source>
</evidence>
<dbReference type="InterPro" id="IPR012338">
    <property type="entry name" value="Beta-lactam/transpept-like"/>
</dbReference>
<dbReference type="GO" id="GO:0006508">
    <property type="term" value="P:proteolysis"/>
    <property type="evidence" value="ECO:0007669"/>
    <property type="project" value="UniProtKB-KW"/>
</dbReference>
<evidence type="ECO:0000256" key="1">
    <source>
        <dbReference type="ARBA" id="ARBA00004752"/>
    </source>
</evidence>
<dbReference type="Pfam" id="PF00912">
    <property type="entry name" value="Transgly"/>
    <property type="match status" value="1"/>
</dbReference>
<dbReference type="RefSeq" id="WP_224788575.1">
    <property type="nucleotide sequence ID" value="NZ_CABPRZ010000002.1"/>
</dbReference>
<dbReference type="GO" id="GO:0004180">
    <property type="term" value="F:carboxypeptidase activity"/>
    <property type="evidence" value="ECO:0007669"/>
    <property type="project" value="UniProtKB-KW"/>
</dbReference>
<keyword evidence="11" id="KW-1185">Reference proteome</keyword>
<proteinExistence type="predicted"/>
<dbReference type="InterPro" id="IPR023346">
    <property type="entry name" value="Lysozyme-like_dom_sf"/>
</dbReference>
<keyword evidence="3" id="KW-0645">Protease</keyword>
<evidence type="ECO:0000313" key="10">
    <source>
        <dbReference type="EMBL" id="VVD72634.1"/>
    </source>
</evidence>
<dbReference type="AlphaFoldDB" id="A0A5E4SDU9"/>
<accession>A0A5E4SDU9</accession>
<dbReference type="InterPro" id="IPR036950">
    <property type="entry name" value="PBP_transglycosylase"/>
</dbReference>
<feature type="domain" description="Glycosyl transferase family 51" evidence="9">
    <location>
        <begin position="136"/>
        <end position="288"/>
    </location>
</feature>
<dbReference type="EC" id="2.4.99.28" evidence="7"/>
<evidence type="ECO:0000256" key="6">
    <source>
        <dbReference type="ARBA" id="ARBA00023268"/>
    </source>
</evidence>
<dbReference type="SUPFAM" id="SSF53955">
    <property type="entry name" value="Lysozyme-like"/>
    <property type="match status" value="1"/>
</dbReference>
<dbReference type="InterPro" id="IPR001264">
    <property type="entry name" value="Glyco_trans_51"/>
</dbReference>
<dbReference type="SUPFAM" id="SSF56601">
    <property type="entry name" value="beta-lactamase/transpeptidase-like"/>
    <property type="match status" value="2"/>
</dbReference>
<reference evidence="10 11" key="1">
    <citation type="submission" date="2019-08" db="EMBL/GenBank/DDBJ databases">
        <authorList>
            <person name="Peeters C."/>
        </authorList>
    </citation>
    <scope>NUCLEOTIDE SEQUENCE [LARGE SCALE GENOMIC DNA]</scope>
    <source>
        <strain evidence="10 11">LMG 30175</strain>
    </source>
</reference>
<comment type="pathway">
    <text evidence="1">Cell wall biogenesis; peptidoglycan biosynthesis.</text>
</comment>
<evidence type="ECO:0000256" key="7">
    <source>
        <dbReference type="ARBA" id="ARBA00044770"/>
    </source>
</evidence>
<dbReference type="InterPro" id="IPR050396">
    <property type="entry name" value="Glycosyltr_51/Transpeptidase"/>
</dbReference>
<gene>
    <name evidence="10" type="ORF">PTE30175_00649</name>
</gene>
<dbReference type="GO" id="GO:0009252">
    <property type="term" value="P:peptidoglycan biosynthetic process"/>
    <property type="evidence" value="ECO:0007669"/>
    <property type="project" value="TreeGrafter"/>
</dbReference>
<sequence length="1005" mass="111835">MTRRTWALLIAVAIVGGLVYAVVQIVAEEAATSRWQSRYLSRVGRDATYQMAPGPSDAIRFPGSGPYDERLGYHALPDYLSRLTQHGFAITEQARMSAGMLSLGGDGLFLPYHEKAQAGLALTDCNGDMLYRQRLPRRVYSDFASVPPVVVASLLYVENRGLLDPEYPTRNPAVDWPRFMLAGTDQLLRFVDPHHTSPGGSTLATQLEKYRHSPSGRTTSPREKIRQMASASVRAYLDGPLTMPSRQHIVLDYLNSVPLSARVGHGEVEGLGDGLWVWYGTDFDELNRLLSQAPGTDESLRHPTEAQARAYKQVLSLIIAQRRPSQYLRQDIAYLDTLTDSYLRLLAAAGTIPAGLRDAALGIRLERATPPGLPAQPSYIQRKAVTGLRTRISSLLGEPSLYNLDRIDLSAASSINAAAQEAVTDQLVRVRGKDGAHAAGLYGFNLLREGDDPSKLMLSVTLYEQRDHANLLRVQADNIDQPFDLNRGARINLGSTAKLRTIVTYLEIIAELYDQYHLMSPAELRALKLPQGDILSRWAADTLAHTPGMTREDLLDAAMDRRYSGNPGEAFFTGGGMQGFENFERWENSVMMPVREAFQHSVNLVFIRLMRDIVRHETYRIHPDLDVWLPDPDSPQRREYVVRFADKEGTDYLLRFYRKYHGLNAAAALDRMLDGRRLTAVRLATALRSVAPDMPLPEFTRQMRARLPKPASAALDDDDLAKLYRKYAQDKFSLNDRGYLSRIHPLELWLVERLSRTPDATFAQLRDDSRDVRQTVYAWLFKTRHKQAQVGKIRRLLEVEAFQEIAKRWRRVGYPFDSLTPSLATAIGASGDRPAALAELVGLIVDDGVGRPMESLRRFTFAQNTPFETRLSLSAGDGTRRLPSDIAGVVRAAMRDVVEGGTARSLRGIFPVQVGGKTGTGDQRFETYGPGGRLIASRVVTRSATFVFFLDDRFFGTVTAFVRAPDAAHFSFTSALAVQLLKSLAPVLSDMSRTGAEAGPLACRD</sequence>
<dbReference type="Proteomes" id="UP000414233">
    <property type="component" value="Unassembled WGS sequence"/>
</dbReference>
<evidence type="ECO:0000256" key="2">
    <source>
        <dbReference type="ARBA" id="ARBA00022645"/>
    </source>
</evidence>
<keyword evidence="4" id="KW-0328">Glycosyltransferase</keyword>
<dbReference type="EMBL" id="CABPRZ010000002">
    <property type="protein sequence ID" value="VVD72634.1"/>
    <property type="molecule type" value="Genomic_DNA"/>
</dbReference>
<dbReference type="GO" id="GO:0030288">
    <property type="term" value="C:outer membrane-bounded periplasmic space"/>
    <property type="evidence" value="ECO:0007669"/>
    <property type="project" value="TreeGrafter"/>
</dbReference>
<evidence type="ECO:0000256" key="4">
    <source>
        <dbReference type="ARBA" id="ARBA00022676"/>
    </source>
</evidence>
<dbReference type="PANTHER" id="PTHR32282">
    <property type="entry name" value="BINDING PROTEIN TRANSPEPTIDASE, PUTATIVE-RELATED"/>
    <property type="match status" value="1"/>
</dbReference>